<dbReference type="RefSeq" id="XP_004645507.1">
    <property type="nucleotide sequence ID" value="XM_004645450.2"/>
</dbReference>
<keyword evidence="2" id="KW-1185">Reference proteome</keyword>
<evidence type="ECO:0000313" key="3">
    <source>
        <dbReference type="RefSeq" id="XP_004645507.1"/>
    </source>
</evidence>
<dbReference type="Pfam" id="PF15849">
    <property type="entry name" value="DUF4722"/>
    <property type="match status" value="1"/>
</dbReference>
<dbReference type="AlphaFoldDB" id="A0A6P3FGP2"/>
<evidence type="ECO:0000313" key="2">
    <source>
        <dbReference type="Proteomes" id="UP000515203"/>
    </source>
</evidence>
<sequence>MSQFLFLTPQILLPFSPLTSQEFDLIRHKARASWQNETRWCDSSVTTYSGSYREKQLDESTHSRLAFRTAGQQELVHKRTWLPNSSTHNPPLSGADTQETKDVKGRFPDITGSLKTPLEIKHRVVHQTWYSADAPPVRPKDRKSCVKSKQPALEMRMNLKCMGRIFSKQGQWDSVSKASSSEDSEADRYSDYGRGGLLSLLS</sequence>
<feature type="region of interest" description="Disordered" evidence="1">
    <location>
        <begin position="170"/>
        <end position="202"/>
    </location>
</feature>
<organism evidence="2 3">
    <name type="scientific">Octodon degus</name>
    <name type="common">Degu</name>
    <name type="synonym">Sciurus degus</name>
    <dbReference type="NCBI Taxonomy" id="10160"/>
    <lineage>
        <taxon>Eukaryota</taxon>
        <taxon>Metazoa</taxon>
        <taxon>Chordata</taxon>
        <taxon>Craniata</taxon>
        <taxon>Vertebrata</taxon>
        <taxon>Euteleostomi</taxon>
        <taxon>Mammalia</taxon>
        <taxon>Eutheria</taxon>
        <taxon>Euarchontoglires</taxon>
        <taxon>Glires</taxon>
        <taxon>Rodentia</taxon>
        <taxon>Hystricomorpha</taxon>
        <taxon>Octodontidae</taxon>
        <taxon>Octodon</taxon>
    </lineage>
</organism>
<reference evidence="3" key="1">
    <citation type="submission" date="2025-08" db="UniProtKB">
        <authorList>
            <consortium name="RefSeq"/>
        </authorList>
    </citation>
    <scope>IDENTIFICATION</scope>
</reference>
<name>A0A6P3FGP2_OCTDE</name>
<proteinExistence type="predicted"/>
<dbReference type="CTD" id="112474206"/>
<dbReference type="InterPro" id="IPR031708">
    <property type="entry name" value="DUF4722"/>
</dbReference>
<feature type="region of interest" description="Disordered" evidence="1">
    <location>
        <begin position="82"/>
        <end position="108"/>
    </location>
</feature>
<feature type="compositionally biased region" description="Basic and acidic residues" evidence="1">
    <location>
        <begin position="98"/>
        <end position="107"/>
    </location>
</feature>
<dbReference type="GeneID" id="101570234"/>
<dbReference type="InParanoid" id="A0A6P3FGP2"/>
<gene>
    <name evidence="3" type="primary">CUNH4orf51</name>
</gene>
<protein>
    <submittedName>
        <fullName evidence="3">Uncharacterized protein C4orf51 homolog isoform X1</fullName>
    </submittedName>
</protein>
<dbReference type="OrthoDB" id="9972253at2759"/>
<dbReference type="Proteomes" id="UP000515203">
    <property type="component" value="Unplaced"/>
</dbReference>
<accession>A0A6P3FGP2</accession>
<evidence type="ECO:0000256" key="1">
    <source>
        <dbReference type="SAM" id="MobiDB-lite"/>
    </source>
</evidence>